<organism evidence="1 2">
    <name type="scientific">Corymbia citriodora subsp. variegata</name>
    <dbReference type="NCBI Taxonomy" id="360336"/>
    <lineage>
        <taxon>Eukaryota</taxon>
        <taxon>Viridiplantae</taxon>
        <taxon>Streptophyta</taxon>
        <taxon>Embryophyta</taxon>
        <taxon>Tracheophyta</taxon>
        <taxon>Spermatophyta</taxon>
        <taxon>Magnoliopsida</taxon>
        <taxon>eudicotyledons</taxon>
        <taxon>Gunneridae</taxon>
        <taxon>Pentapetalae</taxon>
        <taxon>rosids</taxon>
        <taxon>malvids</taxon>
        <taxon>Myrtales</taxon>
        <taxon>Myrtaceae</taxon>
        <taxon>Myrtoideae</taxon>
        <taxon>Eucalypteae</taxon>
        <taxon>Corymbia</taxon>
    </lineage>
</organism>
<dbReference type="Gene3D" id="1.10.510.10">
    <property type="entry name" value="Transferase(Phosphotransferase) domain 1"/>
    <property type="match status" value="1"/>
</dbReference>
<accession>A0A8T0CX43</accession>
<protein>
    <submittedName>
        <fullName evidence="1">Uncharacterized protein</fullName>
    </submittedName>
</protein>
<keyword evidence="2" id="KW-1185">Reference proteome</keyword>
<dbReference type="OrthoDB" id="4062651at2759"/>
<sequence>MDLPNLLLLLLEIMSGQKNNLFHVGDNTDILTSYVWKCWREGTTSNIIDPSITSGSSIEIARCIHIGLLCVQEDMANRPTMASVLLMLNSHLVTLQVLSQPAFFIQRGVESNVSSTQDYSSRVFEVNKSIGRSNNLSKNEVSMTEPYPR</sequence>
<dbReference type="SUPFAM" id="SSF56112">
    <property type="entry name" value="Protein kinase-like (PK-like)"/>
    <property type="match status" value="1"/>
</dbReference>
<name>A0A8T0CX43_CORYI</name>
<dbReference type="Proteomes" id="UP000806378">
    <property type="component" value="Unassembled WGS sequence"/>
</dbReference>
<dbReference type="PANTHER" id="PTHR27006">
    <property type="entry name" value="PROMASTIGOTE SURFACE ANTIGEN PROTEIN PSA"/>
    <property type="match status" value="1"/>
</dbReference>
<comment type="caution">
    <text evidence="1">The sequence shown here is derived from an EMBL/GenBank/DDBJ whole genome shotgun (WGS) entry which is preliminary data.</text>
</comment>
<dbReference type="PANTHER" id="PTHR27006:SF606">
    <property type="entry name" value="INTERLEUKIN-1 RECEPTOR-ASSOCIATED KINASE 4"/>
    <property type="match status" value="1"/>
</dbReference>
<evidence type="ECO:0000313" key="1">
    <source>
        <dbReference type="EMBL" id="KAF7850615.1"/>
    </source>
</evidence>
<dbReference type="EMBL" id="MU089595">
    <property type="protein sequence ID" value="KAF7850615.1"/>
    <property type="molecule type" value="Genomic_DNA"/>
</dbReference>
<gene>
    <name evidence="1" type="ORF">BT93_L5190</name>
</gene>
<dbReference type="Gramene" id="rna-gnl|WGS:JABURB|Cocit.L5190.1">
    <property type="protein sequence ID" value="cds-KAF7850615.1"/>
    <property type="gene ID" value="gene-BT93_L5190"/>
</dbReference>
<dbReference type="InterPro" id="IPR011009">
    <property type="entry name" value="Kinase-like_dom_sf"/>
</dbReference>
<evidence type="ECO:0000313" key="2">
    <source>
        <dbReference type="Proteomes" id="UP000806378"/>
    </source>
</evidence>
<proteinExistence type="predicted"/>
<reference evidence="1" key="1">
    <citation type="submission" date="2020-05" db="EMBL/GenBank/DDBJ databases">
        <title>WGS assembly of Corymbia citriodora subspecies variegata.</title>
        <authorList>
            <person name="Barry K."/>
            <person name="Hundley H."/>
            <person name="Shu S."/>
            <person name="Jenkins J."/>
            <person name="Grimwood J."/>
            <person name="Baten A."/>
        </authorList>
    </citation>
    <scope>NUCLEOTIDE SEQUENCE</scope>
    <source>
        <strain evidence="1">CV2-018</strain>
    </source>
</reference>
<dbReference type="AlphaFoldDB" id="A0A8T0CX43"/>